<organism evidence="1 2">
    <name type="scientific">Ramlibacter albus</name>
    <dbReference type="NCBI Taxonomy" id="2079448"/>
    <lineage>
        <taxon>Bacteria</taxon>
        <taxon>Pseudomonadati</taxon>
        <taxon>Pseudomonadota</taxon>
        <taxon>Betaproteobacteria</taxon>
        <taxon>Burkholderiales</taxon>
        <taxon>Comamonadaceae</taxon>
        <taxon>Ramlibacter</taxon>
    </lineage>
</organism>
<evidence type="ECO:0000313" key="1">
    <source>
        <dbReference type="EMBL" id="MBC5768714.1"/>
    </source>
</evidence>
<gene>
    <name evidence="1" type="ORF">H8R02_29915</name>
</gene>
<reference evidence="1" key="1">
    <citation type="submission" date="2020-08" db="EMBL/GenBank/DDBJ databases">
        <title>Ramlibacter sp. GTP1 16S ribosomal RNA gene genome sequencing and assembly.</title>
        <authorList>
            <person name="Kang M."/>
        </authorList>
    </citation>
    <scope>NUCLEOTIDE SEQUENCE</scope>
    <source>
        <strain evidence="1">GTP1</strain>
    </source>
</reference>
<protein>
    <submittedName>
        <fullName evidence="1">Uncharacterized protein</fullName>
    </submittedName>
</protein>
<name>A0A923MFX1_9BURK</name>
<keyword evidence="2" id="KW-1185">Reference proteome</keyword>
<dbReference type="RefSeq" id="WP_187085667.1">
    <property type="nucleotide sequence ID" value="NZ_JACORU010000027.1"/>
</dbReference>
<sequence>MKNIETLIDEGGDISIGPVAGLTCVAAATDGYNCLAMRVRRDGEKLNVLMKRLDKAIGLAWSDDVFTDEVNGPA</sequence>
<evidence type="ECO:0000313" key="2">
    <source>
        <dbReference type="Proteomes" id="UP000596827"/>
    </source>
</evidence>
<proteinExistence type="predicted"/>
<comment type="caution">
    <text evidence="1">The sequence shown here is derived from an EMBL/GenBank/DDBJ whole genome shotgun (WGS) entry which is preliminary data.</text>
</comment>
<dbReference type="AlphaFoldDB" id="A0A923MFX1"/>
<dbReference type="Proteomes" id="UP000596827">
    <property type="component" value="Unassembled WGS sequence"/>
</dbReference>
<dbReference type="EMBL" id="JACORU010000027">
    <property type="protein sequence ID" value="MBC5768714.1"/>
    <property type="molecule type" value="Genomic_DNA"/>
</dbReference>
<accession>A0A923MFX1</accession>